<gene>
    <name evidence="3" type="ORF">BS101_09130</name>
</gene>
<dbReference type="Proteomes" id="UP000184604">
    <property type="component" value="Chromosome"/>
</dbReference>
<dbReference type="AlphaFoldDB" id="A0A1L5F7F7"/>
<feature type="transmembrane region" description="Helical" evidence="2">
    <location>
        <begin position="9"/>
        <end position="28"/>
    </location>
</feature>
<dbReference type="InterPro" id="IPR007253">
    <property type="entry name" value="Cell_wall-bd_2"/>
</dbReference>
<keyword evidence="2" id="KW-1133">Transmembrane helix</keyword>
<dbReference type="Gene3D" id="3.40.50.12090">
    <property type="match status" value="2"/>
</dbReference>
<dbReference type="PANTHER" id="PTHR30032">
    <property type="entry name" value="N-ACETYLMURAMOYL-L-ALANINE AMIDASE-RELATED"/>
    <property type="match status" value="1"/>
</dbReference>
<sequence>MKEKGKKTLSVYSIMLLLVFSFIFSINVKAENSSSIGINRIGGADRYETAVKIAQAGWQSSDYAILANGENYPDALCAVPLAKTKDAPVLLTTGSNLNQDSLNKMKELKVKHVIVVGGKGAISDNIISDIKSQGISDVERIGGQNRYETSVKIAEKLGTVTKAVVTSGEGYADALSACTAAAIEKMPILLTKNTDLPDVTADYIKSNPQITTTYIIGGTGSISTSVDNELQYQKRIYGLDRYETNAAVLNEFASDFDFKNVYLALGNGATGSEFADALTGGALAAKMKSPLVITGKTLSSATEKFIKEKIYKDCNLTVIGGTANISDSLAQQIRDSSGASETSESPTGGSSSGGGSGSSSYKNITSAVKEYSSYKDIVSSINNGEYFKLEDDNSDTMNLQLKKDNVNPIQGVFQNAVDVYTSTGTVDEQQIRYDVEKVNEEWDVIYGKNITVKIGEDTKSLSAFFGSLGSKYFDSNGKLNADIIVEQVNKKLGSDYDYDDFRTNLIEGIKNYFDNNSSLEKNSLQLKIMGLKVNSIKKGTSTLYTSTSYGKDALNKLIDILIPSADTDITGVYTIYIEGNNYIKIDVKNADTAQPVKMAMDINYYFVENSEGKLEVFNTSDGQGVSVKSGSKVYVPMFDKTIDIPGEGGLLQEQIDWMTNKEFYTFTGRETSDNSMIKSINLTEEDPAKFNEAYPDGDFKAPVHCFVIELNDTVPTDGAPVTFDADFQATEEGLKGYNDLNGETEGLASSINFIFQGKLNIASAAQPVKMAMDINYYFVENSEGKLEVFNTSDGQGVSVKSGSKVYVPMFDKTIDIPGEGGLLQEQIDWMTNKEFYTFTGRETSDNSMIKSINLTEEDPAKFNEAYPDGDFKAPVHCFVIELNDTVPTDGAAVTFDADFQATEEGLKGYNDLNGETEGLASSINFIFQGKLNIID</sequence>
<proteinExistence type="predicted"/>
<dbReference type="RefSeq" id="WP_073538546.1">
    <property type="nucleotide sequence ID" value="NZ_CP018335.1"/>
</dbReference>
<evidence type="ECO:0000256" key="2">
    <source>
        <dbReference type="SAM" id="Phobius"/>
    </source>
</evidence>
<evidence type="ECO:0000313" key="4">
    <source>
        <dbReference type="Proteomes" id="UP000184604"/>
    </source>
</evidence>
<name>A0A1L5F7F7_CLOKL</name>
<accession>A0A1L5F7F7</accession>
<dbReference type="PANTHER" id="PTHR30032:SF8">
    <property type="entry name" value="GERMINATION-SPECIFIC N-ACETYLMURAMOYL-L-ALANINE AMIDASE"/>
    <property type="match status" value="1"/>
</dbReference>
<evidence type="ECO:0008006" key="5">
    <source>
        <dbReference type="Google" id="ProtNLM"/>
    </source>
</evidence>
<dbReference type="OrthoDB" id="1878460at2"/>
<reference evidence="3 4" key="1">
    <citation type="submission" date="2016-12" db="EMBL/GenBank/DDBJ databases">
        <title>Complete genome sequence of Clostridium kluyveri JZZ isolated from the pit mud of a Chinese flavor liquor-making factory.</title>
        <authorList>
            <person name="Wang Y."/>
        </authorList>
    </citation>
    <scope>NUCLEOTIDE SEQUENCE [LARGE SCALE GENOMIC DNA]</scope>
    <source>
        <strain evidence="3 4">JZZ</strain>
    </source>
</reference>
<organism evidence="3 4">
    <name type="scientific">Clostridium kluyveri</name>
    <dbReference type="NCBI Taxonomy" id="1534"/>
    <lineage>
        <taxon>Bacteria</taxon>
        <taxon>Bacillati</taxon>
        <taxon>Bacillota</taxon>
        <taxon>Clostridia</taxon>
        <taxon>Eubacteriales</taxon>
        <taxon>Clostridiaceae</taxon>
        <taxon>Clostridium</taxon>
    </lineage>
</organism>
<protein>
    <recommendedName>
        <fullName evidence="5">Cell wall-binding repeat 2 family protein</fullName>
    </recommendedName>
</protein>
<keyword evidence="2" id="KW-0812">Transmembrane</keyword>
<evidence type="ECO:0000313" key="3">
    <source>
        <dbReference type="EMBL" id="APM38902.1"/>
    </source>
</evidence>
<dbReference type="InterPro" id="IPR051922">
    <property type="entry name" value="Bact_Sporulation_Assoc"/>
</dbReference>
<evidence type="ECO:0000256" key="1">
    <source>
        <dbReference type="SAM" id="MobiDB-lite"/>
    </source>
</evidence>
<keyword evidence="2" id="KW-0472">Membrane</keyword>
<feature type="compositionally biased region" description="Low complexity" evidence="1">
    <location>
        <begin position="336"/>
        <end position="349"/>
    </location>
</feature>
<dbReference type="EMBL" id="CP018335">
    <property type="protein sequence ID" value="APM38902.1"/>
    <property type="molecule type" value="Genomic_DNA"/>
</dbReference>
<feature type="region of interest" description="Disordered" evidence="1">
    <location>
        <begin position="332"/>
        <end position="359"/>
    </location>
</feature>
<dbReference type="Pfam" id="PF04122">
    <property type="entry name" value="CW_binding_2"/>
    <property type="match status" value="3"/>
</dbReference>